<dbReference type="EMBL" id="GBRH01173324">
    <property type="protein sequence ID" value="JAE24572.1"/>
    <property type="molecule type" value="Transcribed_RNA"/>
</dbReference>
<name>A0A0A9GJB5_ARUDO</name>
<evidence type="ECO:0000313" key="1">
    <source>
        <dbReference type="EMBL" id="JAE24572.1"/>
    </source>
</evidence>
<proteinExistence type="predicted"/>
<reference evidence="1" key="1">
    <citation type="submission" date="2014-09" db="EMBL/GenBank/DDBJ databases">
        <authorList>
            <person name="Magalhaes I.L.F."/>
            <person name="Oliveira U."/>
            <person name="Santos F.R."/>
            <person name="Vidigal T.H.D.A."/>
            <person name="Brescovit A.D."/>
            <person name="Santos A.J."/>
        </authorList>
    </citation>
    <scope>NUCLEOTIDE SEQUENCE</scope>
    <source>
        <tissue evidence="1">Shoot tissue taken approximately 20 cm above the soil surface</tissue>
    </source>
</reference>
<accession>A0A0A9GJB5</accession>
<protein>
    <submittedName>
        <fullName evidence="1">Uncharacterized protein</fullName>
    </submittedName>
</protein>
<organism evidence="1">
    <name type="scientific">Arundo donax</name>
    <name type="common">Giant reed</name>
    <name type="synonym">Donax arundinaceus</name>
    <dbReference type="NCBI Taxonomy" id="35708"/>
    <lineage>
        <taxon>Eukaryota</taxon>
        <taxon>Viridiplantae</taxon>
        <taxon>Streptophyta</taxon>
        <taxon>Embryophyta</taxon>
        <taxon>Tracheophyta</taxon>
        <taxon>Spermatophyta</taxon>
        <taxon>Magnoliopsida</taxon>
        <taxon>Liliopsida</taxon>
        <taxon>Poales</taxon>
        <taxon>Poaceae</taxon>
        <taxon>PACMAD clade</taxon>
        <taxon>Arundinoideae</taxon>
        <taxon>Arundineae</taxon>
        <taxon>Arundo</taxon>
    </lineage>
</organism>
<reference evidence="1" key="2">
    <citation type="journal article" date="2015" name="Data Brief">
        <title>Shoot transcriptome of the giant reed, Arundo donax.</title>
        <authorList>
            <person name="Barrero R.A."/>
            <person name="Guerrero F.D."/>
            <person name="Moolhuijzen P."/>
            <person name="Goolsby J.A."/>
            <person name="Tidwell J."/>
            <person name="Bellgard S.E."/>
            <person name="Bellgard M.I."/>
        </authorList>
    </citation>
    <scope>NUCLEOTIDE SEQUENCE</scope>
    <source>
        <tissue evidence="1">Shoot tissue taken approximately 20 cm above the soil surface</tissue>
    </source>
</reference>
<dbReference type="AlphaFoldDB" id="A0A0A9GJB5"/>
<sequence>MELASKLFFYSTFQHYNMTLLLAKS</sequence>